<feature type="region of interest" description="Disordered" evidence="6">
    <location>
        <begin position="817"/>
        <end position="841"/>
    </location>
</feature>
<feature type="compositionally biased region" description="Basic residues" evidence="6">
    <location>
        <begin position="682"/>
        <end position="692"/>
    </location>
</feature>
<evidence type="ECO:0000256" key="6">
    <source>
        <dbReference type="SAM" id="MobiDB-lite"/>
    </source>
</evidence>
<evidence type="ECO:0000256" key="2">
    <source>
        <dbReference type="ARBA" id="ARBA00022490"/>
    </source>
</evidence>
<feature type="coiled-coil region" evidence="5">
    <location>
        <begin position="112"/>
        <end position="141"/>
    </location>
</feature>
<feature type="compositionally biased region" description="Polar residues" evidence="6">
    <location>
        <begin position="832"/>
        <end position="841"/>
    </location>
</feature>
<dbReference type="InterPro" id="IPR012340">
    <property type="entry name" value="NA-bd_OB-fold"/>
</dbReference>
<feature type="region of interest" description="Disordered" evidence="6">
    <location>
        <begin position="478"/>
        <end position="497"/>
    </location>
</feature>
<evidence type="ECO:0000256" key="3">
    <source>
        <dbReference type="ARBA" id="ARBA00022737"/>
    </source>
</evidence>
<keyword evidence="2" id="KW-0963">Cytoplasm</keyword>
<dbReference type="GO" id="GO:0003723">
    <property type="term" value="F:RNA binding"/>
    <property type="evidence" value="ECO:0007669"/>
    <property type="project" value="UniProtKB-KW"/>
</dbReference>
<dbReference type="EMBL" id="HBGN01024230">
    <property type="protein sequence ID" value="CAD9338887.1"/>
    <property type="molecule type" value="Transcribed_RNA"/>
</dbReference>
<name>A0A6U3SD47_9STRA</name>
<dbReference type="AlphaFoldDB" id="A0A6U3SD47"/>
<evidence type="ECO:0000313" key="7">
    <source>
        <dbReference type="EMBL" id="CAD9338886.1"/>
    </source>
</evidence>
<feature type="region of interest" description="Disordered" evidence="6">
    <location>
        <begin position="960"/>
        <end position="1020"/>
    </location>
</feature>
<gene>
    <name evidence="7" type="ORF">DBRI1063_LOCUS15498</name>
    <name evidence="8" type="ORF">DBRI1063_LOCUS15499</name>
</gene>
<proteinExistence type="predicted"/>
<evidence type="ECO:0000256" key="5">
    <source>
        <dbReference type="SAM" id="Coils"/>
    </source>
</evidence>
<comment type="subcellular location">
    <subcellularLocation>
        <location evidence="1">Cytoplasm</location>
    </subcellularLocation>
</comment>
<feature type="region of interest" description="Disordered" evidence="6">
    <location>
        <begin position="606"/>
        <end position="692"/>
    </location>
</feature>
<keyword evidence="5" id="KW-0175">Coiled coil</keyword>
<feature type="compositionally biased region" description="Low complexity" evidence="6">
    <location>
        <begin position="633"/>
        <end position="661"/>
    </location>
</feature>
<dbReference type="Gene3D" id="2.40.50.140">
    <property type="entry name" value="Nucleic acid-binding proteins"/>
    <property type="match status" value="3"/>
</dbReference>
<feature type="region of interest" description="Disordered" evidence="6">
    <location>
        <begin position="20"/>
        <end position="51"/>
    </location>
</feature>
<evidence type="ECO:0000256" key="1">
    <source>
        <dbReference type="ARBA" id="ARBA00004496"/>
    </source>
</evidence>
<feature type="compositionally biased region" description="Polar residues" evidence="6">
    <location>
        <begin position="896"/>
        <end position="911"/>
    </location>
</feature>
<keyword evidence="3" id="KW-0677">Repeat</keyword>
<reference evidence="8" key="1">
    <citation type="submission" date="2021-01" db="EMBL/GenBank/DDBJ databases">
        <authorList>
            <person name="Corre E."/>
            <person name="Pelletier E."/>
            <person name="Niang G."/>
            <person name="Scheremetjew M."/>
            <person name="Finn R."/>
            <person name="Kale V."/>
            <person name="Holt S."/>
            <person name="Cochrane G."/>
            <person name="Meng A."/>
            <person name="Brown T."/>
            <person name="Cohen L."/>
        </authorList>
    </citation>
    <scope>NUCLEOTIDE SEQUENCE</scope>
    <source>
        <strain evidence="8">Pop2</strain>
    </source>
</reference>
<protein>
    <recommendedName>
        <fullName evidence="9">CSD domain-containing protein</fullName>
    </recommendedName>
</protein>
<feature type="compositionally biased region" description="Basic and acidic residues" evidence="6">
    <location>
        <begin position="31"/>
        <end position="42"/>
    </location>
</feature>
<feature type="region of interest" description="Disordered" evidence="6">
    <location>
        <begin position="365"/>
        <end position="387"/>
    </location>
</feature>
<dbReference type="EMBL" id="HBGN01024229">
    <property type="protein sequence ID" value="CAD9338886.1"/>
    <property type="molecule type" value="Transcribed_RNA"/>
</dbReference>
<dbReference type="SUPFAM" id="SSF50249">
    <property type="entry name" value="Nucleic acid-binding proteins"/>
    <property type="match status" value="1"/>
</dbReference>
<evidence type="ECO:0000313" key="8">
    <source>
        <dbReference type="EMBL" id="CAD9338887.1"/>
    </source>
</evidence>
<evidence type="ECO:0000256" key="4">
    <source>
        <dbReference type="ARBA" id="ARBA00022884"/>
    </source>
</evidence>
<dbReference type="PANTHER" id="PTHR12913:SF1">
    <property type="entry name" value="COLD SHOCK DOMAIN-CONTAINING PROTEIN E1"/>
    <property type="match status" value="1"/>
</dbReference>
<accession>A0A6U3SD47</accession>
<evidence type="ECO:0008006" key="9">
    <source>
        <dbReference type="Google" id="ProtNLM"/>
    </source>
</evidence>
<dbReference type="GO" id="GO:0005737">
    <property type="term" value="C:cytoplasm"/>
    <property type="evidence" value="ECO:0007669"/>
    <property type="project" value="UniProtKB-SubCell"/>
</dbReference>
<dbReference type="PANTHER" id="PTHR12913">
    <property type="entry name" value="UNR PROTEIN N-RAS UPSTREAM GENE PROTEIN"/>
    <property type="match status" value="1"/>
</dbReference>
<feature type="region of interest" description="Disordered" evidence="6">
    <location>
        <begin position="896"/>
        <end position="934"/>
    </location>
</feature>
<keyword evidence="4" id="KW-0694">RNA-binding</keyword>
<organism evidence="8">
    <name type="scientific">Ditylum brightwellii</name>
    <dbReference type="NCBI Taxonomy" id="49249"/>
    <lineage>
        <taxon>Eukaryota</taxon>
        <taxon>Sar</taxon>
        <taxon>Stramenopiles</taxon>
        <taxon>Ochrophyta</taxon>
        <taxon>Bacillariophyta</taxon>
        <taxon>Mediophyceae</taxon>
        <taxon>Lithodesmiophycidae</taxon>
        <taxon>Lithodesmiales</taxon>
        <taxon>Lithodesmiaceae</taxon>
        <taxon>Ditylum</taxon>
    </lineage>
</organism>
<sequence length="1237" mass="134440">MAAYEVKVLEAGTVEWEVEEEPKGVRRRGKVERLPPRSDVRGGGRNAEPMNGIIRLLLDDDEDDNNDDNKEETKEVYFTSNDYQTSPRSNNPSRLGRNDVIEFTLMKELRTNRTYARNITMLQSERERLREEREARLLENATLERGMIDNLKEDFGFLKSNKRRELIFFHYSHVVTEEKEEESGGGGKGRKWSDLNLKEGQEVEFLVVKEEESGRGKGGGSKLSARKVIFLPPGSVKFSKVIQHGVCGTILEPPHPAVEPLGSITNSGGNRGGKNGGGGGATPAVVGKVRLHQPITFKPGGDDEAKEEQQITEVLFHANDSPGGSFVITRDGSQMGVWVREGDTILFDVVQDVVDDTFCVSPTLCRHPLGDGDEEEKEGGGEESSLKNKPRVRLIELALAGRAEGIVSSIQNNYGFIHCAERNVDAYFRLYELFPSEMQKDLVEDMNVPIPKDSSAAKNLIGMEVSFDLSLQGIVTSGGPAPSHTGRGRGRSHSNAHERENLKAQRILLLPKSSIVITKVLASSIRCTVTKEDPKQAFAGYIDLETPLKAMTLEERHPIVAKLLDLVQNGRDDEIIFHDVQSEKEHQVVTSMVDAKDDLDWSFVPATGRTDIDSSHPGRLRIYRVKPTDDDSGSGVADSANGKTTSSSSDVVTDVSSDVGSSGAGGSNKEGEETSPPTAATPKKKKKPKKMKAIKTIRYDKHSLFVGNKGSMSPPAKGDVITCDIFQSRRTGAITVENLRVVERKQIERGLHVPGAENESSEANMSDVKASGTSGVGLVIEVIPRSHYGFISVYDETATKQEKLFFHMSNVVYSTSSKDAEEHGGNGGEKTILSSKHGNSTTIRRGDEVKFEFGTGKNGKKIALNIHILPHGTLKIPAKTDKNACQGYVLMEPSHTSLTNTPSHVVHSTPTKGGGGGRWDNVKEDRAKPAGSGSNVMEEGCILLLSDPSNLFAQKLVERKRTESMSSEPPIAEQSASLGDDVEINPDSDGSSDSKENTADNATTETEPNSSQKNNDKHATASPVKIFSAVGTHLSYKNGAVALRGGGSSTDSSSGGPKRGDLVSFIKGKGGKTVKDLRVVKRGAAKTVRGELQKINVKEGTAEFISSNDTKNVYQIGLSEVVSCHLSTLKEKLAVEGILHEGQIYGVCRSVDLYLESKICMSSGKKERPRLNLTVKKELQGLGGKIIAQSGMAKGPDGTNGFAKGWTKRLSPYAATFTYHPAETQQEEQTETEDVHP</sequence>